<reference evidence="2 3" key="1">
    <citation type="submission" date="2021-06" db="EMBL/GenBank/DDBJ databases">
        <authorList>
            <person name="Palmer J.M."/>
        </authorList>
    </citation>
    <scope>NUCLEOTIDE SEQUENCE [LARGE SCALE GENOMIC DNA]</scope>
    <source>
        <strain evidence="2 3">XR_2019</strain>
        <tissue evidence="2">Muscle</tissue>
    </source>
</reference>
<evidence type="ECO:0000256" key="1">
    <source>
        <dbReference type="SAM" id="Phobius"/>
    </source>
</evidence>
<dbReference type="EMBL" id="JAHRIM010011406">
    <property type="protein sequence ID" value="MEQ2260858.1"/>
    <property type="molecule type" value="Genomic_DNA"/>
</dbReference>
<sequence length="100" mass="11559">MQPFHPLFTSSLITYRFKHAQSAATALQDHILVDLYTQLTGGGVSANWFVFINEIIHTFFIFSFSAFVYCICILHIFFFFFKKDLFTLCLLASQLLYKAA</sequence>
<evidence type="ECO:0000313" key="2">
    <source>
        <dbReference type="EMBL" id="MEQ2260858.1"/>
    </source>
</evidence>
<organism evidence="2 3">
    <name type="scientific">Xenotaenia resolanae</name>
    <dbReference type="NCBI Taxonomy" id="208358"/>
    <lineage>
        <taxon>Eukaryota</taxon>
        <taxon>Metazoa</taxon>
        <taxon>Chordata</taxon>
        <taxon>Craniata</taxon>
        <taxon>Vertebrata</taxon>
        <taxon>Euteleostomi</taxon>
        <taxon>Actinopterygii</taxon>
        <taxon>Neopterygii</taxon>
        <taxon>Teleostei</taxon>
        <taxon>Neoteleostei</taxon>
        <taxon>Acanthomorphata</taxon>
        <taxon>Ovalentaria</taxon>
        <taxon>Atherinomorphae</taxon>
        <taxon>Cyprinodontiformes</taxon>
        <taxon>Goodeidae</taxon>
        <taxon>Xenotaenia</taxon>
    </lineage>
</organism>
<comment type="caution">
    <text evidence="2">The sequence shown here is derived from an EMBL/GenBank/DDBJ whole genome shotgun (WGS) entry which is preliminary data.</text>
</comment>
<dbReference type="Proteomes" id="UP001444071">
    <property type="component" value="Unassembled WGS sequence"/>
</dbReference>
<protein>
    <submittedName>
        <fullName evidence="2">Uncharacterized protein</fullName>
    </submittedName>
</protein>
<name>A0ABV0VW01_9TELE</name>
<gene>
    <name evidence="2" type="ORF">XENORESO_002288</name>
</gene>
<proteinExistence type="predicted"/>
<keyword evidence="1" id="KW-0472">Membrane</keyword>
<keyword evidence="3" id="KW-1185">Reference proteome</keyword>
<evidence type="ECO:0000313" key="3">
    <source>
        <dbReference type="Proteomes" id="UP001444071"/>
    </source>
</evidence>
<keyword evidence="1" id="KW-0812">Transmembrane</keyword>
<feature type="transmembrane region" description="Helical" evidence="1">
    <location>
        <begin position="55"/>
        <end position="81"/>
    </location>
</feature>
<keyword evidence="1" id="KW-1133">Transmembrane helix</keyword>
<accession>A0ABV0VW01</accession>